<keyword evidence="2" id="KW-0614">Plasmid</keyword>
<evidence type="ECO:0000313" key="2">
    <source>
        <dbReference type="EMBL" id="UQX13594.1"/>
    </source>
</evidence>
<dbReference type="RefSeq" id="WP_219070780.1">
    <property type="nucleotide sequence ID" value="NZ_CAJUXY010000110.1"/>
</dbReference>
<feature type="domain" description="HTH-like" evidence="1">
    <location>
        <begin position="18"/>
        <end position="64"/>
    </location>
</feature>
<dbReference type="Proteomes" id="UP001056610">
    <property type="component" value="Plasmid unnamed"/>
</dbReference>
<name>A0ABY4QSD2_9MYCO</name>
<sequence length="100" mass="10817">MAQGATAPVAAGEGDAGLLVLIDEIRGESEFAATYGSPRVWLELRNRGVRVGRKRVEQIMRAYGRKGGSQITAHESTKITRLKLRQRAGGEPVVNARKSS</sequence>
<proteinExistence type="predicted"/>
<accession>A0ABY4QSD2</accession>
<evidence type="ECO:0000313" key="3">
    <source>
        <dbReference type="Proteomes" id="UP001056610"/>
    </source>
</evidence>
<dbReference type="Pfam" id="PF13276">
    <property type="entry name" value="HTH_21"/>
    <property type="match status" value="1"/>
</dbReference>
<organism evidence="2 3">
    <name type="scientific">Candidatus Mycobacterium methanotrophicum</name>
    <dbReference type="NCBI Taxonomy" id="2943498"/>
    <lineage>
        <taxon>Bacteria</taxon>
        <taxon>Bacillati</taxon>
        <taxon>Actinomycetota</taxon>
        <taxon>Actinomycetes</taxon>
        <taxon>Mycobacteriales</taxon>
        <taxon>Mycobacteriaceae</taxon>
        <taxon>Mycobacterium</taxon>
    </lineage>
</organism>
<protein>
    <submittedName>
        <fullName evidence="2">IS3 family transposase</fullName>
    </submittedName>
</protein>
<geneLocation type="plasmid" evidence="2 3">
    <name>unnamed</name>
</geneLocation>
<dbReference type="EMBL" id="CP097321">
    <property type="protein sequence ID" value="UQX13594.1"/>
    <property type="molecule type" value="Genomic_DNA"/>
</dbReference>
<keyword evidence="3" id="KW-1185">Reference proteome</keyword>
<dbReference type="InterPro" id="IPR025948">
    <property type="entry name" value="HTH-like_dom"/>
</dbReference>
<reference evidence="2" key="1">
    <citation type="submission" date="2022-05" db="EMBL/GenBank/DDBJ databases">
        <title>A methanotrophic Mycobacterium dominates a cave microbial ecosystem.</title>
        <authorList>
            <person name="Van Spanning R.J.M."/>
            <person name="Guan Q."/>
            <person name="Melkonian C."/>
            <person name="Gallant J."/>
            <person name="Polerecky L."/>
            <person name="Flot J.-F."/>
            <person name="Brandt B.W."/>
            <person name="Braster M."/>
            <person name="Iturbe Espinoza P."/>
            <person name="Aerts J."/>
            <person name="Meima-Franke M."/>
            <person name="Piersma S.R."/>
            <person name="Bunduc C."/>
            <person name="Ummels R."/>
            <person name="Pain A."/>
            <person name="Fleming E.J."/>
            <person name="van der Wel N."/>
            <person name="Gherman V.D."/>
            <person name="Sarbu S.M."/>
            <person name="Bodelier P.L.E."/>
            <person name="Bitter W."/>
        </authorList>
    </citation>
    <scope>NUCLEOTIDE SEQUENCE</scope>
    <source>
        <strain evidence="2">Sulfur Cave</strain>
        <plasmid evidence="2">unnamed</plasmid>
    </source>
</reference>
<evidence type="ECO:0000259" key="1">
    <source>
        <dbReference type="Pfam" id="PF13276"/>
    </source>
</evidence>
<gene>
    <name evidence="2" type="ORF">M5I08_25780</name>
</gene>